<organism evidence="7 8">
    <name type="scientific">Aquimarina celericrescens</name>
    <dbReference type="NCBI Taxonomy" id="1964542"/>
    <lineage>
        <taxon>Bacteria</taxon>
        <taxon>Pseudomonadati</taxon>
        <taxon>Bacteroidota</taxon>
        <taxon>Flavobacteriia</taxon>
        <taxon>Flavobacteriales</taxon>
        <taxon>Flavobacteriaceae</taxon>
        <taxon>Aquimarina</taxon>
    </lineage>
</organism>
<keyword evidence="5 6" id="KW-0472">Membrane</keyword>
<feature type="transmembrane region" description="Helical" evidence="6">
    <location>
        <begin position="158"/>
        <end position="182"/>
    </location>
</feature>
<feature type="transmembrane region" description="Helical" evidence="6">
    <location>
        <begin position="80"/>
        <end position="97"/>
    </location>
</feature>
<keyword evidence="3 6" id="KW-0812">Transmembrane</keyword>
<dbReference type="RefSeq" id="WP_378319507.1">
    <property type="nucleotide sequence ID" value="NZ_JBHUHY010000003.1"/>
</dbReference>
<keyword evidence="4 6" id="KW-1133">Transmembrane helix</keyword>
<evidence type="ECO:0000256" key="5">
    <source>
        <dbReference type="ARBA" id="ARBA00023136"/>
    </source>
</evidence>
<dbReference type="Proteomes" id="UP001597344">
    <property type="component" value="Unassembled WGS sequence"/>
</dbReference>
<reference evidence="8" key="1">
    <citation type="journal article" date="2019" name="Int. J. Syst. Evol. Microbiol.">
        <title>The Global Catalogue of Microorganisms (GCM) 10K type strain sequencing project: providing services to taxonomists for standard genome sequencing and annotation.</title>
        <authorList>
            <consortium name="The Broad Institute Genomics Platform"/>
            <consortium name="The Broad Institute Genome Sequencing Center for Infectious Disease"/>
            <person name="Wu L."/>
            <person name="Ma J."/>
        </authorList>
    </citation>
    <scope>NUCLEOTIDE SEQUENCE [LARGE SCALE GENOMIC DNA]</scope>
    <source>
        <strain evidence="8">DT92</strain>
    </source>
</reference>
<feature type="transmembrane region" description="Helical" evidence="6">
    <location>
        <begin position="215"/>
        <end position="234"/>
    </location>
</feature>
<keyword evidence="8" id="KW-1185">Reference proteome</keyword>
<dbReference type="InterPro" id="IPR022791">
    <property type="entry name" value="L-PG_synthase/AglD"/>
</dbReference>
<proteinExistence type="predicted"/>
<sequence length="319" mass="35360">MNPRLVKILKIILPLALGVFLIWYSIASATPEERQKTLEYISQADPKWIILSLIMGILSHLSRAYRWNFLLQPIGYSAKLSNSFMAVMVGYLANLGIPRSGEILRGGTISTYENIPFKKAFGTIISERVIDLVMLLLIIGITLLFQSKDLFFYLEEKIAGKFIILVAFIVLILLGIIFLKILKTTQNSFLIKIRDFGYGILEGIKSISKIKQKGAFVFHTLLIWTLYVGMFYVVKFTVPETASLTIGPILATFIAGSIAMSTTNGGIGAFPIAIAAILLLFDVEKPAGEAFGWILWGSQTAINIIVGALSFLFLPIVNR</sequence>
<evidence type="ECO:0000313" key="7">
    <source>
        <dbReference type="EMBL" id="MFD2186533.1"/>
    </source>
</evidence>
<dbReference type="PANTHER" id="PTHR39087">
    <property type="entry name" value="UPF0104 MEMBRANE PROTEIN MJ1595"/>
    <property type="match status" value="1"/>
</dbReference>
<accession>A0ABW5AU77</accession>
<feature type="transmembrane region" description="Helical" evidence="6">
    <location>
        <begin position="6"/>
        <end position="27"/>
    </location>
</feature>
<evidence type="ECO:0000256" key="4">
    <source>
        <dbReference type="ARBA" id="ARBA00022989"/>
    </source>
</evidence>
<feature type="transmembrane region" description="Helical" evidence="6">
    <location>
        <begin position="254"/>
        <end position="281"/>
    </location>
</feature>
<dbReference type="NCBIfam" id="TIGR00374">
    <property type="entry name" value="flippase-like domain"/>
    <property type="match status" value="1"/>
</dbReference>
<dbReference type="PANTHER" id="PTHR39087:SF2">
    <property type="entry name" value="UPF0104 MEMBRANE PROTEIN MJ1595"/>
    <property type="match status" value="1"/>
</dbReference>
<keyword evidence="2" id="KW-1003">Cell membrane</keyword>
<comment type="caution">
    <text evidence="7">The sequence shown here is derived from an EMBL/GenBank/DDBJ whole genome shotgun (WGS) entry which is preliminary data.</text>
</comment>
<evidence type="ECO:0000256" key="6">
    <source>
        <dbReference type="SAM" id="Phobius"/>
    </source>
</evidence>
<name>A0ABW5AU77_9FLAO</name>
<feature type="transmembrane region" description="Helical" evidence="6">
    <location>
        <begin position="48"/>
        <end position="65"/>
    </location>
</feature>
<evidence type="ECO:0000256" key="2">
    <source>
        <dbReference type="ARBA" id="ARBA00022475"/>
    </source>
</evidence>
<comment type="subcellular location">
    <subcellularLocation>
        <location evidence="1">Cell membrane</location>
        <topology evidence="1">Multi-pass membrane protein</topology>
    </subcellularLocation>
</comment>
<evidence type="ECO:0000256" key="1">
    <source>
        <dbReference type="ARBA" id="ARBA00004651"/>
    </source>
</evidence>
<feature type="transmembrane region" description="Helical" evidence="6">
    <location>
        <begin position="129"/>
        <end position="146"/>
    </location>
</feature>
<dbReference type="EMBL" id="JBHUHY010000003">
    <property type="protein sequence ID" value="MFD2186533.1"/>
    <property type="molecule type" value="Genomic_DNA"/>
</dbReference>
<feature type="transmembrane region" description="Helical" evidence="6">
    <location>
        <begin position="293"/>
        <end position="317"/>
    </location>
</feature>
<evidence type="ECO:0000256" key="3">
    <source>
        <dbReference type="ARBA" id="ARBA00022692"/>
    </source>
</evidence>
<dbReference type="Pfam" id="PF03706">
    <property type="entry name" value="LPG_synthase_TM"/>
    <property type="match status" value="1"/>
</dbReference>
<protein>
    <submittedName>
        <fullName evidence="7">Lysylphosphatidylglycerol synthase transmembrane domain-containing protein</fullName>
    </submittedName>
</protein>
<gene>
    <name evidence="7" type="ORF">ACFSJT_06990</name>
</gene>
<evidence type="ECO:0000313" key="8">
    <source>
        <dbReference type="Proteomes" id="UP001597344"/>
    </source>
</evidence>